<dbReference type="Proteomes" id="UP000326553">
    <property type="component" value="Chromosome"/>
</dbReference>
<organism evidence="4 5">
    <name type="scientific">Streptomyces alboniger</name>
    <dbReference type="NCBI Taxonomy" id="132473"/>
    <lineage>
        <taxon>Bacteria</taxon>
        <taxon>Bacillati</taxon>
        <taxon>Actinomycetota</taxon>
        <taxon>Actinomycetes</taxon>
        <taxon>Kitasatosporales</taxon>
        <taxon>Streptomycetaceae</taxon>
        <taxon>Streptomyces</taxon>
        <taxon>Streptomyces aurantiacus group</taxon>
    </lineage>
</organism>
<evidence type="ECO:0000259" key="3">
    <source>
        <dbReference type="Pfam" id="PF13399"/>
    </source>
</evidence>
<dbReference type="RefSeq" id="WP_150477066.1">
    <property type="nucleotide sequence ID" value="NZ_CP023695.1"/>
</dbReference>
<dbReference type="OrthoDB" id="4864198at2"/>
<accession>A0A5J6HFC0</accession>
<reference evidence="4 5" key="1">
    <citation type="submission" date="2017-09" db="EMBL/GenBank/DDBJ databases">
        <authorList>
            <person name="Lee N."/>
            <person name="Cho B.-K."/>
        </authorList>
    </citation>
    <scope>NUCLEOTIDE SEQUENCE [LARGE SCALE GENOMIC DNA]</scope>
    <source>
        <strain evidence="4 5">ATCC 12461</strain>
    </source>
</reference>
<dbReference type="InterPro" id="IPR027381">
    <property type="entry name" value="LytR/CpsA/Psr_C"/>
</dbReference>
<keyword evidence="2" id="KW-0472">Membrane</keyword>
<proteinExistence type="predicted"/>
<evidence type="ECO:0000313" key="5">
    <source>
        <dbReference type="Proteomes" id="UP000326553"/>
    </source>
</evidence>
<gene>
    <name evidence="4" type="ORF">CP975_17000</name>
</gene>
<feature type="compositionally biased region" description="Basic and acidic residues" evidence="1">
    <location>
        <begin position="76"/>
        <end position="88"/>
    </location>
</feature>
<name>A0A5J6HFC0_STRAD</name>
<feature type="domain" description="LytR/CpsA/Psr regulator C-terminal" evidence="3">
    <location>
        <begin position="102"/>
        <end position="192"/>
    </location>
</feature>
<evidence type="ECO:0000256" key="1">
    <source>
        <dbReference type="SAM" id="MobiDB-lite"/>
    </source>
</evidence>
<feature type="region of interest" description="Disordered" evidence="1">
    <location>
        <begin position="65"/>
        <end position="98"/>
    </location>
</feature>
<dbReference type="AlphaFoldDB" id="A0A5J6HFC0"/>
<dbReference type="KEGG" id="salw:CP975_17000"/>
<evidence type="ECO:0000256" key="2">
    <source>
        <dbReference type="SAM" id="Phobius"/>
    </source>
</evidence>
<keyword evidence="2" id="KW-1133">Transmembrane helix</keyword>
<sequence>MSMLTPPGMGGEYRITGDKYPRMRRTGGRRRLVLAIIASAAAVGLIGWGTLQLIHVFSGGDKASATAPVTPDCAGEPDKPAAEDKTEAGTKAAAKPLPKPGQITVNVFNATPRGGLAKKTADELKKRGFAIGEVGNATKQFDKKVEGTGILLGAKAAAGTALPVLGTQLAGAEHRTDAREGGEVDLILGTRFKDLAKKEDADKALAELAKPKPAPKPSSGAKNC</sequence>
<dbReference type="EMBL" id="CP023695">
    <property type="protein sequence ID" value="QEV18956.1"/>
    <property type="molecule type" value="Genomic_DNA"/>
</dbReference>
<dbReference type="Gene3D" id="3.30.70.2390">
    <property type="match status" value="1"/>
</dbReference>
<protein>
    <submittedName>
        <fullName evidence="4">LytR family transcriptional regulator</fullName>
    </submittedName>
</protein>
<dbReference type="Pfam" id="PF13399">
    <property type="entry name" value="LytR_C"/>
    <property type="match status" value="1"/>
</dbReference>
<keyword evidence="5" id="KW-1185">Reference proteome</keyword>
<keyword evidence="2" id="KW-0812">Transmembrane</keyword>
<evidence type="ECO:0000313" key="4">
    <source>
        <dbReference type="EMBL" id="QEV18956.1"/>
    </source>
</evidence>
<feature type="transmembrane region" description="Helical" evidence="2">
    <location>
        <begin position="32"/>
        <end position="51"/>
    </location>
</feature>